<dbReference type="RefSeq" id="WP_232426525.1">
    <property type="nucleotide sequence ID" value="NZ_CP010802.1"/>
</dbReference>
<dbReference type="PATRIC" id="fig|1603606.3.peg.1982"/>
<dbReference type="SUPFAM" id="SSF51735">
    <property type="entry name" value="NAD(P)-binding Rossmann-fold domains"/>
    <property type="match status" value="1"/>
</dbReference>
<protein>
    <submittedName>
        <fullName evidence="3">Putative CoA-binding protein</fullName>
    </submittedName>
</protein>
<evidence type="ECO:0000256" key="1">
    <source>
        <dbReference type="SAM" id="Phobius"/>
    </source>
</evidence>
<organism evidence="3 4">
    <name type="scientific">Desulfuromonas soudanensis</name>
    <dbReference type="NCBI Taxonomy" id="1603606"/>
    <lineage>
        <taxon>Bacteria</taxon>
        <taxon>Pseudomonadati</taxon>
        <taxon>Thermodesulfobacteriota</taxon>
        <taxon>Desulfuromonadia</taxon>
        <taxon>Desulfuromonadales</taxon>
        <taxon>Desulfuromonadaceae</taxon>
        <taxon>Desulfuromonas</taxon>
    </lineage>
</organism>
<reference evidence="3 4" key="1">
    <citation type="submission" date="2015-07" db="EMBL/GenBank/DDBJ databases">
        <title>Isolation and Genomic Characterization of a Novel Halophilic Metal-Reducing Deltaproteobacterium from the Deep Subsurface.</title>
        <authorList>
            <person name="Badalamenti J.P."/>
            <person name="Summers Z.M."/>
            <person name="Gralnick J.A."/>
            <person name="Bond D.R."/>
        </authorList>
    </citation>
    <scope>NUCLEOTIDE SEQUENCE [LARGE SCALE GENOMIC DNA]</scope>
    <source>
        <strain evidence="3 4">WTL</strain>
    </source>
</reference>
<dbReference type="InterPro" id="IPR036291">
    <property type="entry name" value="NAD(P)-bd_dom_sf"/>
</dbReference>
<gene>
    <name evidence="3" type="ORF">DSOUD_1828</name>
</gene>
<dbReference type="Pfam" id="PF13380">
    <property type="entry name" value="CoA_binding_2"/>
    <property type="match status" value="1"/>
</dbReference>
<accession>A0A0M4D2N6</accession>
<evidence type="ECO:0000313" key="3">
    <source>
        <dbReference type="EMBL" id="ALC16601.1"/>
    </source>
</evidence>
<keyword evidence="1" id="KW-0812">Transmembrane</keyword>
<dbReference type="PANTHER" id="PTHR33303:SF2">
    <property type="entry name" value="COA-BINDING DOMAIN-CONTAINING PROTEIN"/>
    <property type="match status" value="1"/>
</dbReference>
<evidence type="ECO:0000259" key="2">
    <source>
        <dbReference type="SMART" id="SM00881"/>
    </source>
</evidence>
<evidence type="ECO:0000313" key="4">
    <source>
        <dbReference type="Proteomes" id="UP000057158"/>
    </source>
</evidence>
<keyword evidence="4" id="KW-1185">Reference proteome</keyword>
<feature type="domain" description="CoA-binding" evidence="2">
    <location>
        <begin position="50"/>
        <end position="142"/>
    </location>
</feature>
<dbReference type="EMBL" id="CP010802">
    <property type="protein sequence ID" value="ALC16601.1"/>
    <property type="molecule type" value="Genomic_DNA"/>
</dbReference>
<dbReference type="SMART" id="SM00881">
    <property type="entry name" value="CoA_binding"/>
    <property type="match status" value="1"/>
</dbReference>
<sequence length="183" mass="19927">MGSFTLGDIFFILMAGAITFGILALVGRAKNKKRSPNRTIADDAGLRAILETKRTVAMVGASSDPDRPSHHVMEYLMEAGFTVYPINPKEQEILGQRAFASLADLPVAPEIVDVFRNPDHVPAVAREALAAGARVLWLQEGVVSEEGARIALEGGLSVVMDRCMLKEHRRLIASPRADSRYSK</sequence>
<name>A0A0M4D2N6_9BACT</name>
<proteinExistence type="predicted"/>
<feature type="transmembrane region" description="Helical" evidence="1">
    <location>
        <begin position="6"/>
        <end position="26"/>
    </location>
</feature>
<keyword evidence="1" id="KW-1133">Transmembrane helix</keyword>
<keyword evidence="1" id="KW-0472">Membrane</keyword>
<dbReference type="AlphaFoldDB" id="A0A0M4D2N6"/>
<dbReference type="InterPro" id="IPR003781">
    <property type="entry name" value="CoA-bd"/>
</dbReference>
<dbReference type="STRING" id="1603606.DSOUD_1828"/>
<dbReference type="Proteomes" id="UP000057158">
    <property type="component" value="Chromosome"/>
</dbReference>
<dbReference type="Gene3D" id="3.40.50.720">
    <property type="entry name" value="NAD(P)-binding Rossmann-like Domain"/>
    <property type="match status" value="1"/>
</dbReference>
<dbReference type="KEGG" id="des:DSOUD_1828"/>
<dbReference type="PANTHER" id="PTHR33303">
    <property type="entry name" value="CYTOPLASMIC PROTEIN-RELATED"/>
    <property type="match status" value="1"/>
</dbReference>